<dbReference type="EMBL" id="UFQS01000257">
    <property type="protein sequence ID" value="SSX02064.1"/>
    <property type="molecule type" value="Genomic_DNA"/>
</dbReference>
<dbReference type="InterPro" id="IPR040193">
    <property type="entry name" value="EFHC1/EFHC2/EFHB"/>
</dbReference>
<dbReference type="PANTHER" id="PTHR12086:SF9">
    <property type="entry name" value="EF-HAND DOMAIN-CONTAINING PROTEIN 1"/>
    <property type="match status" value="1"/>
</dbReference>
<dbReference type="GO" id="GO:0005930">
    <property type="term" value="C:axoneme"/>
    <property type="evidence" value="ECO:0007669"/>
    <property type="project" value="UniProtKB-SubCell"/>
</dbReference>
<evidence type="ECO:0000313" key="8">
    <source>
        <dbReference type="EMBL" id="SSX02064.1"/>
    </source>
</evidence>
<feature type="domain" description="DM10" evidence="7">
    <location>
        <begin position="239"/>
        <end position="359"/>
    </location>
</feature>
<keyword evidence="4" id="KW-0206">Cytoskeleton</keyword>
<evidence type="ECO:0000256" key="4">
    <source>
        <dbReference type="ARBA" id="ARBA00023212"/>
    </source>
</evidence>
<dbReference type="Pfam" id="PF06565">
    <property type="entry name" value="DM10_dom"/>
    <property type="match status" value="3"/>
</dbReference>
<sequence>MDSLPKLPGLNFDGKFKQNHNVSHCFDFRNGYRIPKTPVFGVGGDPKKEDSLMYNKMNRNSILFDPILTYGCVKKPYINPFKPHFVLYDKKTLKFLAFFKQQIFESQKEHVRTRYVNIFYFLEDDTITVIEPEIDNCGFPQGKLIRRGKIKNVSSDKYYTWKNFNLGIDIAMQGFVFHITDCDMYTKEFLLSNGIELNPAECLPIDSTNTNKIIKKMKSASNFKVPRIDDKLRRYLEFQGMVLHFDCVLYENDKTSNQYITYKLFYYLEDDTIAIKELKENREGRYHFSMMMSRNRLPKNWKQLPSEFPSIFMEKSENEITDFYCPTDLRIGETIFVYGKKIILLDCDKFTRDYYERVLKLPQPNRLEIQASEKKKPKSRLPNYLGLGTPEDSMASCYGLIPKSPKKDIINYLINQNKFLRYGCVMDAEHPENQHRNFIIMYSLSNHTIKIVELASDNSGIQGGLFLSPIKIVKPDSNPDEPVYYSPKDLYIGATLHVYSHRFIITSADLYVYRYMQNFPELFTARSIQSVRNYLLLQGHLKEDLANAIEKEVLNQKLTDPIVDEPKDMNEALQSLTITGDPQNLNISSKIGDAKLSDQQPEEREICPYFIIPQKEKRESYHETCEKEYLDNPNQAEDKSSNSKKSTDDTKFVHFKDDILTQ</sequence>
<gene>
    <name evidence="8" type="primary">CSON006811</name>
</gene>
<dbReference type="FunFam" id="2.30.29.170:FF:000004">
    <property type="entry name" value="EF-hand domain containing 2"/>
    <property type="match status" value="1"/>
</dbReference>
<keyword evidence="5" id="KW-0966">Cell projection</keyword>
<dbReference type="VEuPathDB" id="VectorBase:CSON006811"/>
<dbReference type="GO" id="GO:0072686">
    <property type="term" value="C:mitotic spindle"/>
    <property type="evidence" value="ECO:0007669"/>
    <property type="project" value="TreeGrafter"/>
</dbReference>
<feature type="domain" description="DM10" evidence="7">
    <location>
        <begin position="416"/>
        <end position="520"/>
    </location>
</feature>
<dbReference type="GO" id="GO:0007052">
    <property type="term" value="P:mitotic spindle organization"/>
    <property type="evidence" value="ECO:0007669"/>
    <property type="project" value="TreeGrafter"/>
</dbReference>
<dbReference type="FunFam" id="2.30.29.170:FF:000002">
    <property type="entry name" value="EF-hand domain (C-terminal) containing 1"/>
    <property type="match status" value="1"/>
</dbReference>
<name>A0A336KAY4_CULSO</name>
<evidence type="ECO:0000256" key="2">
    <source>
        <dbReference type="ARBA" id="ARBA00022490"/>
    </source>
</evidence>
<evidence type="ECO:0000259" key="7">
    <source>
        <dbReference type="PROSITE" id="PS51336"/>
    </source>
</evidence>
<evidence type="ECO:0000256" key="6">
    <source>
        <dbReference type="SAM" id="MobiDB-lite"/>
    </source>
</evidence>
<reference evidence="9" key="2">
    <citation type="submission" date="2018-07" db="EMBL/GenBank/DDBJ databases">
        <authorList>
            <person name="Quirk P.G."/>
            <person name="Krulwich T.A."/>
        </authorList>
    </citation>
    <scope>NUCLEOTIDE SEQUENCE</scope>
</reference>
<dbReference type="Gene3D" id="2.30.29.170">
    <property type="match status" value="3"/>
</dbReference>
<reference evidence="8" key="1">
    <citation type="submission" date="2018-04" db="EMBL/GenBank/DDBJ databases">
        <authorList>
            <person name="Go L.Y."/>
            <person name="Mitchell J.A."/>
        </authorList>
    </citation>
    <scope>NUCLEOTIDE SEQUENCE</scope>
    <source>
        <tissue evidence="8">Whole organism</tissue>
    </source>
</reference>
<dbReference type="PROSITE" id="PS51336">
    <property type="entry name" value="DM10"/>
    <property type="match status" value="3"/>
</dbReference>
<comment type="subcellular location">
    <subcellularLocation>
        <location evidence="1">Cytoplasm</location>
        <location evidence="1">Cytoskeleton</location>
        <location evidence="1">Cilium axoneme</location>
    </subcellularLocation>
</comment>
<dbReference type="EMBL" id="UFQT01000257">
    <property type="protein sequence ID" value="SSX22441.1"/>
    <property type="molecule type" value="Genomic_DNA"/>
</dbReference>
<proteinExistence type="predicted"/>
<dbReference type="AlphaFoldDB" id="A0A336KAY4"/>
<dbReference type="GO" id="GO:0000281">
    <property type="term" value="P:mitotic cytokinesis"/>
    <property type="evidence" value="ECO:0007669"/>
    <property type="project" value="TreeGrafter"/>
</dbReference>
<evidence type="ECO:0000256" key="1">
    <source>
        <dbReference type="ARBA" id="ARBA00004430"/>
    </source>
</evidence>
<evidence type="ECO:0000256" key="3">
    <source>
        <dbReference type="ARBA" id="ARBA00022737"/>
    </source>
</evidence>
<dbReference type="OMA" id="MLNIEQP"/>
<keyword evidence="3" id="KW-0677">Repeat</keyword>
<feature type="region of interest" description="Disordered" evidence="6">
    <location>
        <begin position="623"/>
        <end position="662"/>
    </location>
</feature>
<accession>A0A336KAY4</accession>
<organism evidence="8">
    <name type="scientific">Culicoides sonorensis</name>
    <name type="common">Biting midge</name>
    <dbReference type="NCBI Taxonomy" id="179676"/>
    <lineage>
        <taxon>Eukaryota</taxon>
        <taxon>Metazoa</taxon>
        <taxon>Ecdysozoa</taxon>
        <taxon>Arthropoda</taxon>
        <taxon>Hexapoda</taxon>
        <taxon>Insecta</taxon>
        <taxon>Pterygota</taxon>
        <taxon>Neoptera</taxon>
        <taxon>Endopterygota</taxon>
        <taxon>Diptera</taxon>
        <taxon>Nematocera</taxon>
        <taxon>Chironomoidea</taxon>
        <taxon>Ceratopogonidae</taxon>
        <taxon>Ceratopogoninae</taxon>
        <taxon>Culicoides</taxon>
        <taxon>Monoculicoides</taxon>
    </lineage>
</organism>
<dbReference type="InterPro" id="IPR006602">
    <property type="entry name" value="DM10_dom"/>
</dbReference>
<dbReference type="SMART" id="SM00676">
    <property type="entry name" value="DM10"/>
    <property type="match status" value="3"/>
</dbReference>
<protein>
    <submittedName>
        <fullName evidence="8">CSON006811 protein</fullName>
    </submittedName>
</protein>
<feature type="domain" description="DM10" evidence="7">
    <location>
        <begin position="89"/>
        <end position="194"/>
    </location>
</feature>
<evidence type="ECO:0000313" key="9">
    <source>
        <dbReference type="EMBL" id="SSX22441.1"/>
    </source>
</evidence>
<keyword evidence="2" id="KW-0963">Cytoplasm</keyword>
<dbReference type="PANTHER" id="PTHR12086">
    <property type="entry name" value="EF-HAND DOMAIN C-TERMINAL CONTAINING PROTEIN"/>
    <property type="match status" value="1"/>
</dbReference>
<evidence type="ECO:0000256" key="5">
    <source>
        <dbReference type="ARBA" id="ARBA00023273"/>
    </source>
</evidence>
<dbReference type="GO" id="GO:0060285">
    <property type="term" value="P:cilium-dependent cell motility"/>
    <property type="evidence" value="ECO:0007669"/>
    <property type="project" value="TreeGrafter"/>
</dbReference>
<dbReference type="GO" id="GO:0043014">
    <property type="term" value="F:alpha-tubulin binding"/>
    <property type="evidence" value="ECO:0007669"/>
    <property type="project" value="TreeGrafter"/>
</dbReference>